<comment type="caution">
    <text evidence="1">The sequence shown here is derived from an EMBL/GenBank/DDBJ whole genome shotgun (WGS) entry which is preliminary data.</text>
</comment>
<evidence type="ECO:0000313" key="1">
    <source>
        <dbReference type="EMBL" id="TCD63055.1"/>
    </source>
</evidence>
<reference evidence="1 2" key="1">
    <citation type="submission" date="2018-11" db="EMBL/GenBank/DDBJ databases">
        <title>Genome assembly of Steccherinum ochraceum LE-BIN_3174, the white-rot fungus of the Steccherinaceae family (The Residual Polyporoid clade, Polyporales, Basidiomycota).</title>
        <authorList>
            <person name="Fedorova T.V."/>
            <person name="Glazunova O.A."/>
            <person name="Landesman E.O."/>
            <person name="Moiseenko K.V."/>
            <person name="Psurtseva N.V."/>
            <person name="Savinova O.S."/>
            <person name="Shakhova N.V."/>
            <person name="Tyazhelova T.V."/>
            <person name="Vasina D.V."/>
        </authorList>
    </citation>
    <scope>NUCLEOTIDE SEQUENCE [LARGE SCALE GENOMIC DNA]</scope>
    <source>
        <strain evidence="1 2">LE-BIN_3174</strain>
    </source>
</reference>
<keyword evidence="2" id="KW-1185">Reference proteome</keyword>
<organism evidence="1 2">
    <name type="scientific">Steccherinum ochraceum</name>
    <dbReference type="NCBI Taxonomy" id="92696"/>
    <lineage>
        <taxon>Eukaryota</taxon>
        <taxon>Fungi</taxon>
        <taxon>Dikarya</taxon>
        <taxon>Basidiomycota</taxon>
        <taxon>Agaricomycotina</taxon>
        <taxon>Agaricomycetes</taxon>
        <taxon>Polyporales</taxon>
        <taxon>Steccherinaceae</taxon>
        <taxon>Steccherinum</taxon>
    </lineage>
</organism>
<dbReference type="AlphaFoldDB" id="A0A4R0RC82"/>
<dbReference type="EMBL" id="RWJN01000325">
    <property type="protein sequence ID" value="TCD63055.1"/>
    <property type="molecule type" value="Genomic_DNA"/>
</dbReference>
<dbReference type="OrthoDB" id="3001418at2759"/>
<accession>A0A4R0RC82</accession>
<protein>
    <submittedName>
        <fullName evidence="1">Uncharacterized protein</fullName>
    </submittedName>
</protein>
<dbReference type="Proteomes" id="UP000292702">
    <property type="component" value="Unassembled WGS sequence"/>
</dbReference>
<sequence length="466" mass="53091">MSSFLGCFGVLFPTNARARAAILDYDDEDLHQLIETVSSSELSSVTSRGGTATSASSFRGLGSLSGKAIMGVGNLVIKGVERVDIQVKLRRIATQLGRDDCKISPAAMADMFEFQRAGLYPKKVRRRAMQLVVLVMSRRRTYEQLLQGLLQQPLDEICLFLEQLCCLKFSNEKLIPRLIQISDEDCMVYQEKRQSSLTDRFCDLVLSVMSRHPRILLDSVDSGPLFEVVLHAIKTDRTEDLVLSEWEEANAEEFIRKLNWFRMRDWTSNVRIEEYPFLSAAIRNDSRKASACGPATDAFCDIISDVVESKPGLLSQAFPLKQRTEVLDLLFERRHFTSIISSLLASNSEDVRWCLLVLARPRQRQGSREPGGFSIDVFDEREVIARAERQSNFSDVLRRIQEWHPHFLHEVFNLEQFTALIITAVDDPNIQPNWTHTHLLLYHFAKRGSLSPLRSCFVRFVEAARG</sequence>
<proteinExistence type="predicted"/>
<name>A0A4R0RC82_9APHY</name>
<gene>
    <name evidence="1" type="ORF">EIP91_006042</name>
</gene>
<evidence type="ECO:0000313" key="2">
    <source>
        <dbReference type="Proteomes" id="UP000292702"/>
    </source>
</evidence>